<dbReference type="HOGENOM" id="CLU_2838322_0_0_1"/>
<dbReference type="AlphaFoldDB" id="F8NQS4"/>
<accession>F8NQS4</accession>
<dbReference type="Proteomes" id="UP000008064">
    <property type="component" value="Unassembled WGS sequence"/>
</dbReference>
<protein>
    <submittedName>
        <fullName evidence="1">Uncharacterized protein</fullName>
    </submittedName>
</protein>
<dbReference type="GeneID" id="18818450"/>
<name>F8NQS4_SERL9</name>
<dbReference type="KEGG" id="sla:SERLADRAFT_462891"/>
<sequence length="66" mass="7275">MVHISTHCCLDIVCSLTGLQSCLVPLSDLVCLWVSAISPLSSFLLRLFDISIYSFLLILFQCVAPD</sequence>
<dbReference type="EMBL" id="GL945432">
    <property type="protein sequence ID" value="EGO26150.1"/>
    <property type="molecule type" value="Genomic_DNA"/>
</dbReference>
<proteinExistence type="predicted"/>
<dbReference type="RefSeq" id="XP_007316323.1">
    <property type="nucleotide sequence ID" value="XM_007316261.1"/>
</dbReference>
<evidence type="ECO:0000313" key="1">
    <source>
        <dbReference type="EMBL" id="EGO26150.1"/>
    </source>
</evidence>
<gene>
    <name evidence="1" type="ORF">SERLADRAFT_462891</name>
</gene>
<reference evidence="1" key="1">
    <citation type="submission" date="2011-04" db="EMBL/GenBank/DDBJ databases">
        <title>Evolution of plant cell wall degrading machinery underlies the functional diversity of forest fungi.</title>
        <authorList>
            <consortium name="US DOE Joint Genome Institute (JGI-PGF)"/>
            <person name="Eastwood D.C."/>
            <person name="Floudas D."/>
            <person name="Binder M."/>
            <person name="Majcherczyk A."/>
            <person name="Schneider P."/>
            <person name="Aerts A."/>
            <person name="Asiegbu F.O."/>
            <person name="Baker S.E."/>
            <person name="Barry K."/>
            <person name="Bendiksby M."/>
            <person name="Blumentritt M."/>
            <person name="Coutinho P.M."/>
            <person name="Cullen D."/>
            <person name="Cullen D."/>
            <person name="Gathman A."/>
            <person name="Goodell B."/>
            <person name="Henrissat B."/>
            <person name="Ihrmark K."/>
            <person name="Kauserud H."/>
            <person name="Kohler A."/>
            <person name="LaButti K."/>
            <person name="Lapidus A."/>
            <person name="Lavin J.L."/>
            <person name="Lee Y.-H."/>
            <person name="Lindquist E."/>
            <person name="Lilly W."/>
            <person name="Lucas S."/>
            <person name="Morin E."/>
            <person name="Murat C."/>
            <person name="Oguiza J.A."/>
            <person name="Park J."/>
            <person name="Pisabarro A.G."/>
            <person name="Riley R."/>
            <person name="Rosling A."/>
            <person name="Salamov A."/>
            <person name="Schmidt O."/>
            <person name="Schmutz J."/>
            <person name="Skrede I."/>
            <person name="Stenlid J."/>
            <person name="Wiebenga A."/>
            <person name="Xie X."/>
            <person name="Kues U."/>
            <person name="Hibbett D.S."/>
            <person name="Hoffmeister D."/>
            <person name="Hogberg N."/>
            <person name="Martin F."/>
            <person name="Grigoriev I.V."/>
            <person name="Watkinson S.C."/>
        </authorList>
    </citation>
    <scope>NUCLEOTIDE SEQUENCE</scope>
    <source>
        <strain evidence="1">S7.9</strain>
    </source>
</reference>
<organism>
    <name type="scientific">Serpula lacrymans var. lacrymans (strain S7.9)</name>
    <name type="common">Dry rot fungus</name>
    <dbReference type="NCBI Taxonomy" id="578457"/>
    <lineage>
        <taxon>Eukaryota</taxon>
        <taxon>Fungi</taxon>
        <taxon>Dikarya</taxon>
        <taxon>Basidiomycota</taxon>
        <taxon>Agaricomycotina</taxon>
        <taxon>Agaricomycetes</taxon>
        <taxon>Agaricomycetidae</taxon>
        <taxon>Boletales</taxon>
        <taxon>Coniophorineae</taxon>
        <taxon>Serpulaceae</taxon>
        <taxon>Serpula</taxon>
    </lineage>
</organism>
<feature type="non-terminal residue" evidence="1">
    <location>
        <position position="66"/>
    </location>
</feature>